<keyword evidence="1" id="KW-0175">Coiled coil</keyword>
<feature type="coiled-coil region" evidence="1">
    <location>
        <begin position="278"/>
        <end position="313"/>
    </location>
</feature>
<proteinExistence type="predicted"/>
<sequence length="462" mass="52665">MPELTIFNKPQKGIFDEASYDDEGMVHDFNNLPTEVAVSPIPTLRIHNIHPQSQIRVCLSLSVQTRSRFSNKSEAHALRNLKKIFEALQDDSWVEAMQEELLQNKKDEKGVVVKINAKTGGPSHRQKRELTMMRFLAPVARIEAIRSTQDLYCLAMLPIVAQTSKSCSSSWNASQPSSSTVPPTTYIQPAPTESTTIPPTPKVKKLKRLSGRRVVLTDSEDEAAMQILPNRGGIYKKDNKRRLDAEDVSTGFKGFEDVSTGFTDIKSASEKVSSGGEYDELAAKRLQEELELSEAQKKRMAQVQEAAQFYTEEDWDTIRAKLKQMHDLVKEFADKIIRVLICSENGGFDKNDLKELYRLMMMKYWNNSLKKNLKGSMGSEYYVQYLTVEAAHIYMLTEVKYPLPPRVCKAMLEKKLLGDRKDEIESCLCKMELRRDNTWWRCYALTQQMVISPPCLTDIRTG</sequence>
<accession>A0ABQ5EYP5</accession>
<organism evidence="3 4">
    <name type="scientific">Tanacetum coccineum</name>
    <dbReference type="NCBI Taxonomy" id="301880"/>
    <lineage>
        <taxon>Eukaryota</taxon>
        <taxon>Viridiplantae</taxon>
        <taxon>Streptophyta</taxon>
        <taxon>Embryophyta</taxon>
        <taxon>Tracheophyta</taxon>
        <taxon>Spermatophyta</taxon>
        <taxon>Magnoliopsida</taxon>
        <taxon>eudicotyledons</taxon>
        <taxon>Gunneridae</taxon>
        <taxon>Pentapetalae</taxon>
        <taxon>asterids</taxon>
        <taxon>campanulids</taxon>
        <taxon>Asterales</taxon>
        <taxon>Asteraceae</taxon>
        <taxon>Asteroideae</taxon>
        <taxon>Anthemideae</taxon>
        <taxon>Anthemidinae</taxon>
        <taxon>Tanacetum</taxon>
    </lineage>
</organism>
<reference evidence="3" key="2">
    <citation type="submission" date="2022-01" db="EMBL/GenBank/DDBJ databases">
        <authorList>
            <person name="Yamashiro T."/>
            <person name="Shiraishi A."/>
            <person name="Satake H."/>
            <person name="Nakayama K."/>
        </authorList>
    </citation>
    <scope>NUCLEOTIDE SEQUENCE</scope>
</reference>
<comment type="caution">
    <text evidence="3">The sequence shown here is derived from an EMBL/GenBank/DDBJ whole genome shotgun (WGS) entry which is preliminary data.</text>
</comment>
<evidence type="ECO:0000256" key="1">
    <source>
        <dbReference type="SAM" id="Coils"/>
    </source>
</evidence>
<gene>
    <name evidence="3" type="ORF">Tco_0990824</name>
</gene>
<dbReference type="EMBL" id="BQNB010016786">
    <property type="protein sequence ID" value="GJT55770.1"/>
    <property type="molecule type" value="Genomic_DNA"/>
</dbReference>
<reference evidence="3" key="1">
    <citation type="journal article" date="2022" name="Int. J. Mol. Sci.">
        <title>Draft Genome of Tanacetum Coccineum: Genomic Comparison of Closely Related Tanacetum-Family Plants.</title>
        <authorList>
            <person name="Yamashiro T."/>
            <person name="Shiraishi A."/>
            <person name="Nakayama K."/>
            <person name="Satake H."/>
        </authorList>
    </citation>
    <scope>NUCLEOTIDE SEQUENCE</scope>
</reference>
<evidence type="ECO:0000313" key="4">
    <source>
        <dbReference type="Proteomes" id="UP001151760"/>
    </source>
</evidence>
<name>A0ABQ5EYP5_9ASTR</name>
<keyword evidence="4" id="KW-1185">Reference proteome</keyword>
<feature type="compositionally biased region" description="Low complexity" evidence="2">
    <location>
        <begin position="168"/>
        <end position="185"/>
    </location>
</feature>
<dbReference type="Proteomes" id="UP001151760">
    <property type="component" value="Unassembled WGS sequence"/>
</dbReference>
<evidence type="ECO:0000256" key="2">
    <source>
        <dbReference type="SAM" id="MobiDB-lite"/>
    </source>
</evidence>
<feature type="region of interest" description="Disordered" evidence="2">
    <location>
        <begin position="168"/>
        <end position="200"/>
    </location>
</feature>
<protein>
    <submittedName>
        <fullName evidence="3">Uncharacterized protein</fullName>
    </submittedName>
</protein>
<evidence type="ECO:0000313" key="3">
    <source>
        <dbReference type="EMBL" id="GJT55770.1"/>
    </source>
</evidence>